<dbReference type="Proteomes" id="UP000015354">
    <property type="component" value="Unassembled WGS sequence"/>
</dbReference>
<reference evidence="1 2" key="1">
    <citation type="journal article" date="2013" name="PLoS ONE">
        <title>Predicting the Proteins of Angomonas deanei, Strigomonas culicis and Their Respective Endosymbionts Reveals New Aspects of the Trypanosomatidae Family.</title>
        <authorList>
            <person name="Motta M.C."/>
            <person name="Martins A.C."/>
            <person name="de Souza S.S."/>
            <person name="Catta-Preta C.M."/>
            <person name="Silva R."/>
            <person name="Klein C.C."/>
            <person name="de Almeida L.G."/>
            <person name="de Lima Cunha O."/>
            <person name="Ciapina L.P."/>
            <person name="Brocchi M."/>
            <person name="Colabardini A.C."/>
            <person name="de Araujo Lima B."/>
            <person name="Machado C.R."/>
            <person name="de Almeida Soares C.M."/>
            <person name="Probst C.M."/>
            <person name="de Menezes C.B."/>
            <person name="Thompson C.E."/>
            <person name="Bartholomeu D.C."/>
            <person name="Gradia D.F."/>
            <person name="Pavoni D.P."/>
            <person name="Grisard E.C."/>
            <person name="Fantinatti-Garboggini F."/>
            <person name="Marchini F.K."/>
            <person name="Rodrigues-Luiz G.F."/>
            <person name="Wagner G."/>
            <person name="Goldman G.H."/>
            <person name="Fietto J.L."/>
            <person name="Elias M.C."/>
            <person name="Goldman M.H."/>
            <person name="Sagot M.F."/>
            <person name="Pereira M."/>
            <person name="Stoco P.H."/>
            <person name="de Mendonca-Neto R.P."/>
            <person name="Teixeira S.M."/>
            <person name="Maciel T.E."/>
            <person name="de Oliveira Mendes T.A."/>
            <person name="Urmenyi T.P."/>
            <person name="de Souza W."/>
            <person name="Schenkman S."/>
            <person name="de Vasconcelos A.T."/>
        </authorList>
    </citation>
    <scope>NUCLEOTIDE SEQUENCE [LARGE SCALE GENOMIC DNA]</scope>
</reference>
<protein>
    <submittedName>
        <fullName evidence="1">Uncharacterized protein</fullName>
    </submittedName>
</protein>
<sequence>MAPTFDTAEPIFFPEEVTEASYAYALFRGDAAATLHFSGRPAARVVSFSYPILPFSYQYPCFNITGVVRNTVLRFNHVVSTSVTSIGPYNVVFLNADLYNSSLLISNTTCFMSLLTTYSNPVIAEGSFVGLTASYANGYALLGTLDISDSVINVTDIIFSNSAMYLVGAMTNSTLFFRNVNCVDNSVLLNMEMNWTITSNKFYFENIFLSSQLAYLHSTGTTVNVKNNSFYFMNCTGAGTVLSTPRSTMLGSVNTFRGDARTTAGGVALTTPALWAAAAGTRVGAMLTGCDDLCVGGAFADCGCACASESEKGLYCVPNAYFFETYVSDEPVATIAPPILRDGAQWGRGAVGLVLLWAVCCCLLF</sequence>
<comment type="caution">
    <text evidence="1">The sequence shown here is derived from an EMBL/GenBank/DDBJ whole genome shotgun (WGS) entry which is preliminary data.</text>
</comment>
<organism evidence="1 2">
    <name type="scientific">Strigomonas culicis</name>
    <dbReference type="NCBI Taxonomy" id="28005"/>
    <lineage>
        <taxon>Eukaryota</taxon>
        <taxon>Discoba</taxon>
        <taxon>Euglenozoa</taxon>
        <taxon>Kinetoplastea</taxon>
        <taxon>Metakinetoplastina</taxon>
        <taxon>Trypanosomatida</taxon>
        <taxon>Trypanosomatidae</taxon>
        <taxon>Strigomonadinae</taxon>
        <taxon>Strigomonas</taxon>
    </lineage>
</organism>
<evidence type="ECO:0000313" key="2">
    <source>
        <dbReference type="Proteomes" id="UP000015354"/>
    </source>
</evidence>
<gene>
    <name evidence="1" type="ORF">STCU_10253</name>
</gene>
<accession>S9TML8</accession>
<dbReference type="EMBL" id="ATMH01010162">
    <property type="protein sequence ID" value="EPY18014.1"/>
    <property type="molecule type" value="Genomic_DNA"/>
</dbReference>
<evidence type="ECO:0000313" key="1">
    <source>
        <dbReference type="EMBL" id="EPY18014.1"/>
    </source>
</evidence>
<keyword evidence="2" id="KW-1185">Reference proteome</keyword>
<name>S9TML8_9TRYP</name>
<proteinExistence type="predicted"/>
<dbReference type="AlphaFoldDB" id="S9TML8"/>